<dbReference type="CDD" id="cd01392">
    <property type="entry name" value="HTH_LacI"/>
    <property type="match status" value="1"/>
</dbReference>
<organism evidence="6 7">
    <name type="scientific">Arcticibacter svalbardensis MN12-7</name>
    <dbReference type="NCBI Taxonomy" id="1150600"/>
    <lineage>
        <taxon>Bacteria</taxon>
        <taxon>Pseudomonadati</taxon>
        <taxon>Bacteroidota</taxon>
        <taxon>Sphingobacteriia</taxon>
        <taxon>Sphingobacteriales</taxon>
        <taxon>Sphingobacteriaceae</taxon>
        <taxon>Arcticibacter</taxon>
    </lineage>
</organism>
<evidence type="ECO:0000259" key="5">
    <source>
        <dbReference type="PROSITE" id="PS50943"/>
    </source>
</evidence>
<dbReference type="PROSITE" id="PS50943">
    <property type="entry name" value="HTH_CROC1"/>
    <property type="match status" value="1"/>
</dbReference>
<reference evidence="6 7" key="1">
    <citation type="journal article" date="2013" name="Genome Announc.">
        <title>Draft Genome Sequence of Arcticibacter svalbardensis Strain MN12-7T, a Member of the Family Sphingobacteriaceae Isolated from an Arctic Soil Sample.</title>
        <authorList>
            <person name="Shivaji S."/>
            <person name="Ara S."/>
            <person name="Prasad S."/>
            <person name="Manasa B.P."/>
            <person name="Begum Z."/>
            <person name="Singh A."/>
            <person name="Kumar Pinnaka A."/>
        </authorList>
    </citation>
    <scope>NUCLEOTIDE SEQUENCE [LARGE SCALE GENOMIC DNA]</scope>
    <source>
        <strain evidence="6 7">MN12-7</strain>
    </source>
</reference>
<proteinExistence type="predicted"/>
<dbReference type="SUPFAM" id="SSF53822">
    <property type="entry name" value="Periplasmic binding protein-like I"/>
    <property type="match status" value="1"/>
</dbReference>
<evidence type="ECO:0000313" key="6">
    <source>
        <dbReference type="EMBL" id="EOR93455.1"/>
    </source>
</evidence>
<feature type="domain" description="HTH lacI-type" evidence="4">
    <location>
        <begin position="4"/>
        <end position="58"/>
    </location>
</feature>
<dbReference type="GO" id="GO:0003700">
    <property type="term" value="F:DNA-binding transcription factor activity"/>
    <property type="evidence" value="ECO:0007669"/>
    <property type="project" value="TreeGrafter"/>
</dbReference>
<dbReference type="Proteomes" id="UP000014174">
    <property type="component" value="Unassembled WGS sequence"/>
</dbReference>
<dbReference type="PANTHER" id="PTHR30146:SF154">
    <property type="entry name" value="TRANSCRIPTION REGULATOR, MEMBER OF GALR FAMILY"/>
    <property type="match status" value="1"/>
</dbReference>
<dbReference type="Gene3D" id="1.10.260.40">
    <property type="entry name" value="lambda repressor-like DNA-binding domains"/>
    <property type="match status" value="1"/>
</dbReference>
<dbReference type="eggNOG" id="COG1609">
    <property type="taxonomic scope" value="Bacteria"/>
</dbReference>
<keyword evidence="3" id="KW-0804">Transcription</keyword>
<dbReference type="InterPro" id="IPR000843">
    <property type="entry name" value="HTH_LacI"/>
</dbReference>
<dbReference type="InterPro" id="IPR001761">
    <property type="entry name" value="Peripla_BP/Lac1_sug-bd_dom"/>
</dbReference>
<comment type="caution">
    <text evidence="6">The sequence shown here is derived from an EMBL/GenBank/DDBJ whole genome shotgun (WGS) entry which is preliminary data.</text>
</comment>
<keyword evidence="7" id="KW-1185">Reference proteome</keyword>
<dbReference type="PATRIC" id="fig|1150600.3.peg.3363"/>
<keyword evidence="1" id="KW-0805">Transcription regulation</keyword>
<dbReference type="EMBL" id="AQPN01000114">
    <property type="protein sequence ID" value="EOR93455.1"/>
    <property type="molecule type" value="Genomic_DNA"/>
</dbReference>
<dbReference type="InterPro" id="IPR001387">
    <property type="entry name" value="Cro/C1-type_HTH"/>
</dbReference>
<dbReference type="Pfam" id="PF00532">
    <property type="entry name" value="Peripla_BP_1"/>
    <property type="match status" value="1"/>
</dbReference>
<dbReference type="Pfam" id="PF00356">
    <property type="entry name" value="LacI"/>
    <property type="match status" value="1"/>
</dbReference>
<dbReference type="Gene3D" id="3.40.50.2300">
    <property type="match status" value="2"/>
</dbReference>
<evidence type="ECO:0000259" key="4">
    <source>
        <dbReference type="PROSITE" id="PS50932"/>
    </source>
</evidence>
<accession>R9GPI2</accession>
<sequence length="337" mass="38037">MDSINIKQLAEKLKVSTSTISRAFRGHNDISKETKEKILAMAQELNYQPNHLASNLREQKSKTIAVIVPEIANNFFSRAINGIERVARDNGFHVLIYLTNDDFDKEVAFITELHHGRVDGIIMSVTGEAQDHSYMHKIRKKSIPLVFFDRVYDDVITSKVATNDYDSSYLATRHLIDQGCKRIVYLVVNKNLSIGKMRMQGYFDSLESSGETIREELVIDCSNDMVKTTLILEHVFKYLKPDGVFASVERLALASYYVCHDMNIAIGTDVKIVCFSSLEIAPLLNPSLSTITQPAYDMGVEAAQILFRSLENPDDNENYENVVLNSELIIRKSTSGI</sequence>
<evidence type="ECO:0000256" key="3">
    <source>
        <dbReference type="ARBA" id="ARBA00023163"/>
    </source>
</evidence>
<dbReference type="GO" id="GO:0000976">
    <property type="term" value="F:transcription cis-regulatory region binding"/>
    <property type="evidence" value="ECO:0007669"/>
    <property type="project" value="TreeGrafter"/>
</dbReference>
<dbReference type="InterPro" id="IPR028082">
    <property type="entry name" value="Peripla_BP_I"/>
</dbReference>
<evidence type="ECO:0000256" key="2">
    <source>
        <dbReference type="ARBA" id="ARBA00023125"/>
    </source>
</evidence>
<evidence type="ECO:0000256" key="1">
    <source>
        <dbReference type="ARBA" id="ARBA00023015"/>
    </source>
</evidence>
<dbReference type="PANTHER" id="PTHR30146">
    <property type="entry name" value="LACI-RELATED TRANSCRIPTIONAL REPRESSOR"/>
    <property type="match status" value="1"/>
</dbReference>
<dbReference type="SMART" id="SM00354">
    <property type="entry name" value="HTH_LACI"/>
    <property type="match status" value="1"/>
</dbReference>
<gene>
    <name evidence="6" type="ORF">ADIARSV_3394</name>
</gene>
<dbReference type="CDD" id="cd06267">
    <property type="entry name" value="PBP1_LacI_sugar_binding-like"/>
    <property type="match status" value="1"/>
</dbReference>
<protein>
    <submittedName>
        <fullName evidence="6">LacI family transcriptional regulator</fullName>
    </submittedName>
</protein>
<dbReference type="OrthoDB" id="9803256at2"/>
<dbReference type="STRING" id="1150600.ADIARSV_3394"/>
<dbReference type="RefSeq" id="WP_016196623.1">
    <property type="nucleotide sequence ID" value="NZ_AQPN01000114.1"/>
</dbReference>
<dbReference type="InterPro" id="IPR010982">
    <property type="entry name" value="Lambda_DNA-bd_dom_sf"/>
</dbReference>
<evidence type="ECO:0000313" key="7">
    <source>
        <dbReference type="Proteomes" id="UP000014174"/>
    </source>
</evidence>
<name>R9GPI2_9SPHI</name>
<dbReference type="SUPFAM" id="SSF47413">
    <property type="entry name" value="lambda repressor-like DNA-binding domains"/>
    <property type="match status" value="1"/>
</dbReference>
<keyword evidence="2" id="KW-0238">DNA-binding</keyword>
<feature type="domain" description="HTH cro/C1-type" evidence="5">
    <location>
        <begin position="4"/>
        <end position="52"/>
    </location>
</feature>
<dbReference type="PROSITE" id="PS50932">
    <property type="entry name" value="HTH_LACI_2"/>
    <property type="match status" value="1"/>
</dbReference>
<dbReference type="AlphaFoldDB" id="R9GPI2"/>